<evidence type="ECO:0008006" key="3">
    <source>
        <dbReference type="Google" id="ProtNLM"/>
    </source>
</evidence>
<evidence type="ECO:0000313" key="2">
    <source>
        <dbReference type="Proteomes" id="UP000233293"/>
    </source>
</evidence>
<accession>A0A2N3Q1M1</accession>
<organism evidence="1 2">
    <name type="scientific">Telmatospirillum siberiense</name>
    <dbReference type="NCBI Taxonomy" id="382514"/>
    <lineage>
        <taxon>Bacteria</taxon>
        <taxon>Pseudomonadati</taxon>
        <taxon>Pseudomonadota</taxon>
        <taxon>Alphaproteobacteria</taxon>
        <taxon>Rhodospirillales</taxon>
        <taxon>Rhodospirillaceae</taxon>
        <taxon>Telmatospirillum</taxon>
    </lineage>
</organism>
<name>A0A2N3Q1M1_9PROT</name>
<sequence>MAETCGFPRTLLRMGWRGGIACLAAALLQVIVLAEAMLPAPALPAVAMEGFSAFGLRETCSVHGIERVSSEEGPASDPAGGRHAPICVFCLLLLQAGVDLSSPMPEIAPLSVPRSVVGRFVAPVSPITARPPRANAPRAPPIA</sequence>
<keyword evidence="2" id="KW-1185">Reference proteome</keyword>
<reference evidence="2" key="1">
    <citation type="submission" date="2017-12" db="EMBL/GenBank/DDBJ databases">
        <title>Draft genome sequence of Telmatospirillum siberiense 26-4b1T, an acidotolerant peatland alphaproteobacterium potentially involved in sulfur cycling.</title>
        <authorList>
            <person name="Hausmann B."/>
            <person name="Pjevac P."/>
            <person name="Schreck K."/>
            <person name="Herbold C.W."/>
            <person name="Daims H."/>
            <person name="Wagner M."/>
            <person name="Pester M."/>
            <person name="Loy A."/>
        </authorList>
    </citation>
    <scope>NUCLEOTIDE SEQUENCE [LARGE SCALE GENOMIC DNA]</scope>
    <source>
        <strain evidence="2">26-4b1</strain>
    </source>
</reference>
<proteinExistence type="predicted"/>
<evidence type="ECO:0000313" key="1">
    <source>
        <dbReference type="EMBL" id="PKU26560.1"/>
    </source>
</evidence>
<gene>
    <name evidence="1" type="ORF">CWS72_01595</name>
</gene>
<dbReference type="RefSeq" id="WP_101248792.1">
    <property type="nucleotide sequence ID" value="NZ_PIUM01000001.1"/>
</dbReference>
<dbReference type="Proteomes" id="UP000233293">
    <property type="component" value="Unassembled WGS sequence"/>
</dbReference>
<dbReference type="EMBL" id="PIUM01000001">
    <property type="protein sequence ID" value="PKU26560.1"/>
    <property type="molecule type" value="Genomic_DNA"/>
</dbReference>
<comment type="caution">
    <text evidence="1">The sequence shown here is derived from an EMBL/GenBank/DDBJ whole genome shotgun (WGS) entry which is preliminary data.</text>
</comment>
<dbReference type="AlphaFoldDB" id="A0A2N3Q1M1"/>
<protein>
    <recommendedName>
        <fullName evidence="3">DUF2946 domain-containing protein</fullName>
    </recommendedName>
</protein>